<evidence type="ECO:0008006" key="4">
    <source>
        <dbReference type="Google" id="ProtNLM"/>
    </source>
</evidence>
<dbReference type="RefSeq" id="WP_086077616.1">
    <property type="nucleotide sequence ID" value="NZ_CP021111.1"/>
</dbReference>
<dbReference type="KEGG" id="bgm:CAL15_05250"/>
<keyword evidence="1" id="KW-0808">Transferase</keyword>
<gene>
    <name evidence="2" type="ORF">CAL15_05250</name>
</gene>
<dbReference type="Proteomes" id="UP000194161">
    <property type="component" value="Chromosome"/>
</dbReference>
<dbReference type="Gene3D" id="3.40.50.10540">
    <property type="entry name" value="Crotonobetainyl-coa:carnitine coa-transferase, domain 1"/>
    <property type="match status" value="1"/>
</dbReference>
<dbReference type="GO" id="GO:0016740">
    <property type="term" value="F:transferase activity"/>
    <property type="evidence" value="ECO:0007669"/>
    <property type="project" value="UniProtKB-KW"/>
</dbReference>
<dbReference type="STRING" id="463040.CAL15_05250"/>
<dbReference type="EMBL" id="CP021111">
    <property type="protein sequence ID" value="ARP93843.1"/>
    <property type="molecule type" value="Genomic_DNA"/>
</dbReference>
<accession>A0A1W6Z8Y5</accession>
<dbReference type="InterPro" id="IPR003673">
    <property type="entry name" value="CoA-Trfase_fam_III"/>
</dbReference>
<dbReference type="InterPro" id="IPR044855">
    <property type="entry name" value="CoA-Trfase_III_dom3_sf"/>
</dbReference>
<keyword evidence="3" id="KW-1185">Reference proteome</keyword>
<dbReference type="Pfam" id="PF02515">
    <property type="entry name" value="CoA_transf_3"/>
    <property type="match status" value="1"/>
</dbReference>
<dbReference type="OrthoDB" id="5294844at2"/>
<name>A0A1W6Z8Y5_9BORD</name>
<reference evidence="2 3" key="1">
    <citation type="submission" date="2017-05" db="EMBL/GenBank/DDBJ databases">
        <title>Complete and WGS of Bordetella genogroups.</title>
        <authorList>
            <person name="Spilker T."/>
            <person name="LiPuma J."/>
        </authorList>
    </citation>
    <scope>NUCLEOTIDE SEQUENCE [LARGE SCALE GENOMIC DNA]</scope>
    <source>
        <strain evidence="2 3">AU7206</strain>
    </source>
</reference>
<dbReference type="SUPFAM" id="SSF89796">
    <property type="entry name" value="CoA-transferase family III (CaiB/BaiF)"/>
    <property type="match status" value="1"/>
</dbReference>
<dbReference type="PANTHER" id="PTHR48228:SF6">
    <property type="entry name" value="L-CARNITINE COA-TRANSFERASE"/>
    <property type="match status" value="1"/>
</dbReference>
<dbReference type="AlphaFoldDB" id="A0A1W6Z8Y5"/>
<evidence type="ECO:0000256" key="1">
    <source>
        <dbReference type="ARBA" id="ARBA00022679"/>
    </source>
</evidence>
<dbReference type="InterPro" id="IPR050509">
    <property type="entry name" value="CoA-transferase_III"/>
</dbReference>
<evidence type="ECO:0000313" key="2">
    <source>
        <dbReference type="EMBL" id="ARP93843.1"/>
    </source>
</evidence>
<organism evidence="2 3">
    <name type="scientific">Bordetella genomosp. 13</name>
    <dbReference type="NCBI Taxonomy" id="463040"/>
    <lineage>
        <taxon>Bacteria</taxon>
        <taxon>Pseudomonadati</taxon>
        <taxon>Pseudomonadota</taxon>
        <taxon>Betaproteobacteria</taxon>
        <taxon>Burkholderiales</taxon>
        <taxon>Alcaligenaceae</taxon>
        <taxon>Bordetella</taxon>
    </lineage>
</organism>
<dbReference type="PANTHER" id="PTHR48228">
    <property type="entry name" value="SUCCINYL-COA--D-CITRAMALATE COA-TRANSFERASE"/>
    <property type="match status" value="1"/>
</dbReference>
<dbReference type="Gene3D" id="3.30.1540.10">
    <property type="entry name" value="formyl-coa transferase, domain 3"/>
    <property type="match status" value="1"/>
</dbReference>
<proteinExistence type="predicted"/>
<sequence>MTSALEGLARVAFDARGRGVLDGVRVLDLSRLVAGNMLTLQLADFGADVIKVEPAAEGDTLRQWGQPHPDHPDGFDGWWQVYARNKRSLALNLRSPDAIALLRRLCATADVLVESFRPGTLEAMGLDPQQLLGENAHLIIVRLSGWGQTGPYKDYPGFGSLIEGFSGYALKGSDGDGRPVLPGIALADMVAGMTGAFAVMTALREVEVNKGRGQVIDLSLLEPMLAVMGPDVTNYAHTGVTTRPGVKIASPRGVYRCADGQWVAMSGSTDAMARKVFQAIGKAGLYEDERYRSNAARLAHDEEIDAMVQAFIGRMDLDACLAHFRGHGVTVGPVYDAAGVYRDAHVRGRGVYVAASDDLHDERAVAMHAVVPRFSETPGTLRRRAPAHAEHTRDILTDLGLSQAEIQDLHEQGHIRCR</sequence>
<protein>
    <recommendedName>
        <fullName evidence="4">CoA transferase</fullName>
    </recommendedName>
</protein>
<evidence type="ECO:0000313" key="3">
    <source>
        <dbReference type="Proteomes" id="UP000194161"/>
    </source>
</evidence>
<dbReference type="InterPro" id="IPR023606">
    <property type="entry name" value="CoA-Trfase_III_dom_1_sf"/>
</dbReference>